<organism evidence="2 4">
    <name type="scientific">Medicago truncatula</name>
    <name type="common">Barrel medic</name>
    <name type="synonym">Medicago tribuloides</name>
    <dbReference type="NCBI Taxonomy" id="3880"/>
    <lineage>
        <taxon>Eukaryota</taxon>
        <taxon>Viridiplantae</taxon>
        <taxon>Streptophyta</taxon>
        <taxon>Embryophyta</taxon>
        <taxon>Tracheophyta</taxon>
        <taxon>Spermatophyta</taxon>
        <taxon>Magnoliopsida</taxon>
        <taxon>eudicotyledons</taxon>
        <taxon>Gunneridae</taxon>
        <taxon>Pentapetalae</taxon>
        <taxon>rosids</taxon>
        <taxon>fabids</taxon>
        <taxon>Fabales</taxon>
        <taxon>Fabaceae</taxon>
        <taxon>Papilionoideae</taxon>
        <taxon>50 kb inversion clade</taxon>
        <taxon>NPAAA clade</taxon>
        <taxon>Hologalegina</taxon>
        <taxon>IRL clade</taxon>
        <taxon>Trifolieae</taxon>
        <taxon>Medicago</taxon>
    </lineage>
</organism>
<name>A0A072UQQ5_MEDTR</name>
<evidence type="ECO:0000313" key="4">
    <source>
        <dbReference type="Proteomes" id="UP000002051"/>
    </source>
</evidence>
<protein>
    <submittedName>
        <fullName evidence="2">Transmembrane protein, putative</fullName>
    </submittedName>
</protein>
<evidence type="ECO:0000256" key="1">
    <source>
        <dbReference type="SAM" id="Phobius"/>
    </source>
</evidence>
<reference evidence="2 4" key="1">
    <citation type="journal article" date="2011" name="Nature">
        <title>The Medicago genome provides insight into the evolution of rhizobial symbioses.</title>
        <authorList>
            <person name="Young N.D."/>
            <person name="Debelle F."/>
            <person name="Oldroyd G.E."/>
            <person name="Geurts R."/>
            <person name="Cannon S.B."/>
            <person name="Udvardi M.K."/>
            <person name="Benedito V.A."/>
            <person name="Mayer K.F."/>
            <person name="Gouzy J."/>
            <person name="Schoof H."/>
            <person name="Van de Peer Y."/>
            <person name="Proost S."/>
            <person name="Cook D.R."/>
            <person name="Meyers B.C."/>
            <person name="Spannagl M."/>
            <person name="Cheung F."/>
            <person name="De Mita S."/>
            <person name="Krishnakumar V."/>
            <person name="Gundlach H."/>
            <person name="Zhou S."/>
            <person name="Mudge J."/>
            <person name="Bharti A.K."/>
            <person name="Murray J.D."/>
            <person name="Naoumkina M.A."/>
            <person name="Rosen B."/>
            <person name="Silverstein K.A."/>
            <person name="Tang H."/>
            <person name="Rombauts S."/>
            <person name="Zhao P.X."/>
            <person name="Zhou P."/>
            <person name="Barbe V."/>
            <person name="Bardou P."/>
            <person name="Bechner M."/>
            <person name="Bellec A."/>
            <person name="Berger A."/>
            <person name="Berges H."/>
            <person name="Bidwell S."/>
            <person name="Bisseling T."/>
            <person name="Choisne N."/>
            <person name="Couloux A."/>
            <person name="Denny R."/>
            <person name="Deshpande S."/>
            <person name="Dai X."/>
            <person name="Doyle J.J."/>
            <person name="Dudez A.M."/>
            <person name="Farmer A.D."/>
            <person name="Fouteau S."/>
            <person name="Franken C."/>
            <person name="Gibelin C."/>
            <person name="Gish J."/>
            <person name="Goldstein S."/>
            <person name="Gonzalez A.J."/>
            <person name="Green P.J."/>
            <person name="Hallab A."/>
            <person name="Hartog M."/>
            <person name="Hua A."/>
            <person name="Humphray S.J."/>
            <person name="Jeong D.H."/>
            <person name="Jing Y."/>
            <person name="Jocker A."/>
            <person name="Kenton S.M."/>
            <person name="Kim D.J."/>
            <person name="Klee K."/>
            <person name="Lai H."/>
            <person name="Lang C."/>
            <person name="Lin S."/>
            <person name="Macmil S.L."/>
            <person name="Magdelenat G."/>
            <person name="Matthews L."/>
            <person name="McCorrison J."/>
            <person name="Monaghan E.L."/>
            <person name="Mun J.H."/>
            <person name="Najar F.Z."/>
            <person name="Nicholson C."/>
            <person name="Noirot C."/>
            <person name="O'Bleness M."/>
            <person name="Paule C.R."/>
            <person name="Poulain J."/>
            <person name="Prion F."/>
            <person name="Qin B."/>
            <person name="Qu C."/>
            <person name="Retzel E.F."/>
            <person name="Riddle C."/>
            <person name="Sallet E."/>
            <person name="Samain S."/>
            <person name="Samson N."/>
            <person name="Sanders I."/>
            <person name="Saurat O."/>
            <person name="Scarpelli C."/>
            <person name="Schiex T."/>
            <person name="Segurens B."/>
            <person name="Severin A.J."/>
            <person name="Sherrier D.J."/>
            <person name="Shi R."/>
            <person name="Sims S."/>
            <person name="Singer S.R."/>
            <person name="Sinharoy S."/>
            <person name="Sterck L."/>
            <person name="Viollet A."/>
            <person name="Wang B.B."/>
            <person name="Wang K."/>
            <person name="Wang M."/>
            <person name="Wang X."/>
            <person name="Warfsmann J."/>
            <person name="Weissenbach J."/>
            <person name="White D.D."/>
            <person name="White J.D."/>
            <person name="Wiley G.B."/>
            <person name="Wincker P."/>
            <person name="Xing Y."/>
            <person name="Yang L."/>
            <person name="Yao Z."/>
            <person name="Ying F."/>
            <person name="Zhai J."/>
            <person name="Zhou L."/>
            <person name="Zuber A."/>
            <person name="Denarie J."/>
            <person name="Dixon R.A."/>
            <person name="May G.D."/>
            <person name="Schwartz D.C."/>
            <person name="Rogers J."/>
            <person name="Quetier F."/>
            <person name="Town C.D."/>
            <person name="Roe B.A."/>
        </authorList>
    </citation>
    <scope>NUCLEOTIDE SEQUENCE [LARGE SCALE GENOMIC DNA]</scope>
    <source>
        <strain evidence="2">A17</strain>
        <strain evidence="3 4">cv. Jemalong A17</strain>
    </source>
</reference>
<keyword evidence="1" id="KW-0472">Membrane</keyword>
<dbReference type="HOGENOM" id="CLU_2835051_0_0_1"/>
<keyword evidence="1" id="KW-1133">Transmembrane helix</keyword>
<evidence type="ECO:0000313" key="2">
    <source>
        <dbReference type="EMBL" id="KEH32169.1"/>
    </source>
</evidence>
<keyword evidence="4" id="KW-1185">Reference proteome</keyword>
<gene>
    <name evidence="2" type="ordered locus">MTR_4g116890</name>
</gene>
<proteinExistence type="predicted"/>
<evidence type="ECO:0000313" key="3">
    <source>
        <dbReference type="EnsemblPlants" id="KEH32169"/>
    </source>
</evidence>
<keyword evidence="1 2" id="KW-0812">Transmembrane</keyword>
<accession>A0A072UQQ5</accession>
<reference evidence="3" key="3">
    <citation type="submission" date="2015-04" db="UniProtKB">
        <authorList>
            <consortium name="EnsemblPlants"/>
        </authorList>
    </citation>
    <scope>IDENTIFICATION</scope>
    <source>
        <strain evidence="3">cv. Jemalong A17</strain>
    </source>
</reference>
<feature type="transmembrane region" description="Helical" evidence="1">
    <location>
        <begin position="61"/>
        <end position="79"/>
    </location>
</feature>
<sequence>MREEKRGDERIKYVESLTQGTRGATPFAKLGACGTRADKARRWQGDAEREKIVDKVVTRGLLRLAAWIFIFLIIWTQLFHSK</sequence>
<dbReference type="AlphaFoldDB" id="A0A072UQQ5"/>
<dbReference type="EnsemblPlants" id="KEH32169">
    <property type="protein sequence ID" value="KEH32169"/>
    <property type="gene ID" value="MTR_4g116890"/>
</dbReference>
<dbReference type="Proteomes" id="UP000002051">
    <property type="component" value="Chromosome 4"/>
</dbReference>
<reference evidence="2 4" key="2">
    <citation type="journal article" date="2014" name="BMC Genomics">
        <title>An improved genome release (version Mt4.0) for the model legume Medicago truncatula.</title>
        <authorList>
            <person name="Tang H."/>
            <person name="Krishnakumar V."/>
            <person name="Bidwell S."/>
            <person name="Rosen B."/>
            <person name="Chan A."/>
            <person name="Zhou S."/>
            <person name="Gentzbittel L."/>
            <person name="Childs K.L."/>
            <person name="Yandell M."/>
            <person name="Gundlach H."/>
            <person name="Mayer K.F."/>
            <person name="Schwartz D.C."/>
            <person name="Town C.D."/>
        </authorList>
    </citation>
    <scope>GENOME REANNOTATION</scope>
    <source>
        <strain evidence="2">A17</strain>
        <strain evidence="3 4">cv. Jemalong A17</strain>
    </source>
</reference>
<dbReference type="EMBL" id="CM001220">
    <property type="protein sequence ID" value="KEH32169.1"/>
    <property type="molecule type" value="Genomic_DNA"/>
</dbReference>